<evidence type="ECO:0000256" key="2">
    <source>
        <dbReference type="SAM" id="Phobius"/>
    </source>
</evidence>
<keyword evidence="2" id="KW-0472">Membrane</keyword>
<dbReference type="Pfam" id="PF07963">
    <property type="entry name" value="N_methyl"/>
    <property type="match status" value="1"/>
</dbReference>
<protein>
    <recommendedName>
        <fullName evidence="4">Prepilin-type N-terminal cleavage/methylation domain-containing protein</fullName>
    </recommendedName>
</protein>
<gene>
    <name evidence="3" type="ORF">HELGO_WM8788</name>
</gene>
<dbReference type="AlphaFoldDB" id="A0A6S6UFK2"/>
<feature type="region of interest" description="Disordered" evidence="1">
    <location>
        <begin position="176"/>
        <end position="206"/>
    </location>
</feature>
<reference evidence="3" key="1">
    <citation type="submission" date="2020-01" db="EMBL/GenBank/DDBJ databases">
        <authorList>
            <person name="Meier V. D."/>
            <person name="Meier V D."/>
        </authorList>
    </citation>
    <scope>NUCLEOTIDE SEQUENCE</scope>
    <source>
        <strain evidence="3">HLG_WM_MAG_05</strain>
    </source>
</reference>
<accession>A0A6S6UFK2</accession>
<sequence length="206" mass="23446">MKRLSVLGLWKAKMKRKHKGFTIVEVLISISLLSLVLMALYKSADLMRASNLHLFNYLKKSTNTLKGSKTLYMDLIHADHNITISTEEKFHRLTIANTSHSLYGLAEAKVIWLVYKTDNTLLRIEGGEYSMPLKNEERVEIDVIAKNLELFKIYKSKKKDKILAMIQIKGQDPQLFMSQNIPEAPPKPTDANRTNPNAPLTPPRGV</sequence>
<name>A0A6S6UFK2_9BACT</name>
<feature type="transmembrane region" description="Helical" evidence="2">
    <location>
        <begin position="21"/>
        <end position="41"/>
    </location>
</feature>
<keyword evidence="2" id="KW-0812">Transmembrane</keyword>
<dbReference type="InterPro" id="IPR012902">
    <property type="entry name" value="N_methyl_site"/>
</dbReference>
<dbReference type="EMBL" id="CACVAU010000090">
    <property type="protein sequence ID" value="CAA6827028.1"/>
    <property type="molecule type" value="Genomic_DNA"/>
</dbReference>
<evidence type="ECO:0000256" key="1">
    <source>
        <dbReference type="SAM" id="MobiDB-lite"/>
    </source>
</evidence>
<keyword evidence="2" id="KW-1133">Transmembrane helix</keyword>
<dbReference type="NCBIfam" id="TIGR02532">
    <property type="entry name" value="IV_pilin_GFxxxE"/>
    <property type="match status" value="1"/>
</dbReference>
<proteinExistence type="predicted"/>
<organism evidence="3">
    <name type="scientific">uncultured Sulfurovum sp</name>
    <dbReference type="NCBI Taxonomy" id="269237"/>
    <lineage>
        <taxon>Bacteria</taxon>
        <taxon>Pseudomonadati</taxon>
        <taxon>Campylobacterota</taxon>
        <taxon>Epsilonproteobacteria</taxon>
        <taxon>Campylobacterales</taxon>
        <taxon>Sulfurovaceae</taxon>
        <taxon>Sulfurovum</taxon>
        <taxon>environmental samples</taxon>
    </lineage>
</organism>
<evidence type="ECO:0000313" key="3">
    <source>
        <dbReference type="EMBL" id="CAA6827028.1"/>
    </source>
</evidence>
<evidence type="ECO:0008006" key="4">
    <source>
        <dbReference type="Google" id="ProtNLM"/>
    </source>
</evidence>